<dbReference type="Proteomes" id="UP000075901">
    <property type="component" value="Unassembled WGS sequence"/>
</dbReference>
<keyword evidence="2" id="KW-1185">Reference proteome</keyword>
<name>A0A182T2D8_9DIPT</name>
<reference evidence="1" key="2">
    <citation type="submission" date="2020-05" db="UniProtKB">
        <authorList>
            <consortium name="EnsemblMetazoa"/>
        </authorList>
    </citation>
    <scope>IDENTIFICATION</scope>
    <source>
        <strain evidence="1">maculatus3</strain>
    </source>
</reference>
<protein>
    <submittedName>
        <fullName evidence="1">Uncharacterized protein</fullName>
    </submittedName>
</protein>
<dbReference type="EnsemblMetazoa" id="AMAM018242-RA">
    <property type="protein sequence ID" value="AMAM018242-PA"/>
    <property type="gene ID" value="AMAM018242"/>
</dbReference>
<organism evidence="1 2">
    <name type="scientific">Anopheles maculatus</name>
    <dbReference type="NCBI Taxonomy" id="74869"/>
    <lineage>
        <taxon>Eukaryota</taxon>
        <taxon>Metazoa</taxon>
        <taxon>Ecdysozoa</taxon>
        <taxon>Arthropoda</taxon>
        <taxon>Hexapoda</taxon>
        <taxon>Insecta</taxon>
        <taxon>Pterygota</taxon>
        <taxon>Neoptera</taxon>
        <taxon>Endopterygota</taxon>
        <taxon>Diptera</taxon>
        <taxon>Nematocera</taxon>
        <taxon>Culicoidea</taxon>
        <taxon>Culicidae</taxon>
        <taxon>Anophelinae</taxon>
        <taxon>Anopheles</taxon>
        <taxon>Anopheles maculatus group</taxon>
    </lineage>
</organism>
<evidence type="ECO:0000313" key="2">
    <source>
        <dbReference type="Proteomes" id="UP000075901"/>
    </source>
</evidence>
<evidence type="ECO:0000313" key="1">
    <source>
        <dbReference type="EnsemblMetazoa" id="AMAM018242-PA"/>
    </source>
</evidence>
<proteinExistence type="predicted"/>
<reference evidence="2" key="1">
    <citation type="submission" date="2013-09" db="EMBL/GenBank/DDBJ databases">
        <title>The Genome Sequence of Anopheles maculatus species B.</title>
        <authorList>
            <consortium name="The Broad Institute Genomics Platform"/>
            <person name="Neafsey D.E."/>
            <person name="Besansky N."/>
            <person name="Howell P."/>
            <person name="Walton C."/>
            <person name="Young S.K."/>
            <person name="Zeng Q."/>
            <person name="Gargeya S."/>
            <person name="Fitzgerald M."/>
            <person name="Haas B."/>
            <person name="Abouelleil A."/>
            <person name="Allen A.W."/>
            <person name="Alvarado L."/>
            <person name="Arachchi H.M."/>
            <person name="Berlin A.M."/>
            <person name="Chapman S.B."/>
            <person name="Gainer-Dewar J."/>
            <person name="Goldberg J."/>
            <person name="Griggs A."/>
            <person name="Gujja S."/>
            <person name="Hansen M."/>
            <person name="Howarth C."/>
            <person name="Imamovic A."/>
            <person name="Ireland A."/>
            <person name="Larimer J."/>
            <person name="McCowan C."/>
            <person name="Murphy C."/>
            <person name="Pearson M."/>
            <person name="Poon T.W."/>
            <person name="Priest M."/>
            <person name="Roberts A."/>
            <person name="Saif S."/>
            <person name="Shea T."/>
            <person name="Sisk P."/>
            <person name="Sykes S."/>
            <person name="Wortman J."/>
            <person name="Nusbaum C."/>
            <person name="Birren B."/>
        </authorList>
    </citation>
    <scope>NUCLEOTIDE SEQUENCE [LARGE SCALE GENOMIC DNA]</scope>
    <source>
        <strain evidence="2">maculatus3</strain>
    </source>
</reference>
<dbReference type="VEuPathDB" id="VectorBase:AMAM018242"/>
<sequence length="157" mass="16482">MHFRTQLDTFGISSSSSSTQISALPIPLVPGSPIIGSDPTDSHTVRSIPGVGTGLGSVGSFVAVNDVIGMNITPALSQVLLAPPATSAGSGASIIAAVNGVADDNGTRSEEINSFYFYELRYGNFSRADENKSCEFVTCVPQWRGACGSVREWRPTR</sequence>
<dbReference type="AlphaFoldDB" id="A0A182T2D8"/>
<accession>A0A182T2D8</accession>